<accession>A0ABR1P7Y7</accession>
<keyword evidence="2" id="KW-1185">Reference proteome</keyword>
<gene>
    <name evidence="1" type="ORF">SLS63_006558</name>
</gene>
<evidence type="ECO:0008006" key="3">
    <source>
        <dbReference type="Google" id="ProtNLM"/>
    </source>
</evidence>
<dbReference type="EMBL" id="JAKNSF020000032">
    <property type="protein sequence ID" value="KAK7728697.1"/>
    <property type="molecule type" value="Genomic_DNA"/>
</dbReference>
<dbReference type="SUPFAM" id="SSF56112">
    <property type="entry name" value="Protein kinase-like (PK-like)"/>
    <property type="match status" value="1"/>
</dbReference>
<organism evidence="1 2">
    <name type="scientific">Diaporthe eres</name>
    <name type="common">Phomopsis oblonga</name>
    <dbReference type="NCBI Taxonomy" id="83184"/>
    <lineage>
        <taxon>Eukaryota</taxon>
        <taxon>Fungi</taxon>
        <taxon>Dikarya</taxon>
        <taxon>Ascomycota</taxon>
        <taxon>Pezizomycotina</taxon>
        <taxon>Sordariomycetes</taxon>
        <taxon>Sordariomycetidae</taxon>
        <taxon>Diaporthales</taxon>
        <taxon>Diaporthaceae</taxon>
        <taxon>Diaporthe</taxon>
        <taxon>Diaporthe eres species complex</taxon>
    </lineage>
</organism>
<dbReference type="Proteomes" id="UP001430848">
    <property type="component" value="Unassembled WGS sequence"/>
</dbReference>
<comment type="caution">
    <text evidence="1">The sequence shown here is derived from an EMBL/GenBank/DDBJ whole genome shotgun (WGS) entry which is preliminary data.</text>
</comment>
<dbReference type="InterPro" id="IPR011009">
    <property type="entry name" value="Kinase-like_dom_sf"/>
</dbReference>
<protein>
    <recommendedName>
        <fullName evidence="3">F-box domain-containing protein</fullName>
    </recommendedName>
</protein>
<reference evidence="1 2" key="1">
    <citation type="submission" date="2024-02" db="EMBL/GenBank/DDBJ databases">
        <title>De novo assembly and annotation of 12 fungi associated with fruit tree decline syndrome in Ontario, Canada.</title>
        <authorList>
            <person name="Sulman M."/>
            <person name="Ellouze W."/>
            <person name="Ilyukhin E."/>
        </authorList>
    </citation>
    <scope>NUCLEOTIDE SEQUENCE [LARGE SCALE GENOMIC DNA]</scope>
    <source>
        <strain evidence="1 2">M169</strain>
    </source>
</reference>
<proteinExistence type="predicted"/>
<dbReference type="PANTHER" id="PTHR21310">
    <property type="entry name" value="AMINOGLYCOSIDE PHOSPHOTRANSFERASE-RELATED-RELATED"/>
    <property type="match status" value="1"/>
</dbReference>
<name>A0ABR1P7Y7_DIAER</name>
<evidence type="ECO:0000313" key="1">
    <source>
        <dbReference type="EMBL" id="KAK7728697.1"/>
    </source>
</evidence>
<dbReference type="InterPro" id="IPR051678">
    <property type="entry name" value="AGP_Transferase"/>
</dbReference>
<dbReference type="PANTHER" id="PTHR21310:SF55">
    <property type="entry name" value="AMINOGLYCOSIDE PHOSPHOTRANSFERASE DOMAIN-CONTAINING PROTEIN"/>
    <property type="match status" value="1"/>
</dbReference>
<evidence type="ECO:0000313" key="2">
    <source>
        <dbReference type="Proteomes" id="UP001430848"/>
    </source>
</evidence>
<sequence length="565" mass="63300">MALLTDLPAELRQHIIQLIPGSTPDEIQLNHNGWPDPVNQLLATCKTLRADAIRLMSTWSFDCLIPRSGYIEHLPRLSRAIEALGLENRIQKVRLLIFAEITIAHVREPDNLTRAHLRPLDRIMDKWIERSTNLPRGDIKNVVVDVTPLPRSMLENHPNLVHANLVDSRTQTFFSRHWTPVSHIMNRLNEHFNPAAFELTPVMWRWETSEGGADQVVLVEDPPCLDPLVSVTVGGQVGEGSRSSVEELRHCGGISPMRIQNGAPAFVGTFYDGEMPAHLSLHQFVQRCGIRLDTSEPATDYKVDVSGITLLEDIQKNEVKPDKDFSALSPLNLSKHSATAYYNNALDDTEAARKVVIKLLAFAADCRQSLHPTRCLDFLPALRPRHKLVRELSRDLGLVAKLNVSVTEIAAMNFVRANTSIPVPKSFANIVMTKLPGKDLGDVIYDMSDAELRSVMKQLSGYIKQLRRFDKDIGGNTPAIGGVGGIPGYDSRIGSIPFGPFATMADFHTYVRMRDPIEYWELEPNVMAVHGKPEKAYQVKLTHGNITPRNIWVKHGCFTQVKWKA</sequence>